<accession>A0A9D6UMY3</accession>
<dbReference type="EMBL" id="JACRKR010000132">
    <property type="protein sequence ID" value="MBI5078913.1"/>
    <property type="molecule type" value="Genomic_DNA"/>
</dbReference>
<dbReference type="InterPro" id="IPR050218">
    <property type="entry name" value="LptD"/>
</dbReference>
<sequence>MRSSVRVNLWCGGLPLIAFLFLLSSFIPAAAKEREIPVDIKADQLKYFEASGLVEARGSVETRFEDLTIYADRAYLNSAANLVTAEGNVRFAAKGYHAASEALSYDIRRKVPVFSGFKSWVSPGGGRGDFYLTAQHLTDLKSEMSGGPGTVTTCGLYPSHFYLAADKIKYSPGDRIEGSSVTLYVGETPVAWTPYFVYDLRRRRKNWVYGHNEVEGDFLKTAWDYQGGLLLLDYIEKKGWGYGTEVNYGLAALGLGTFYIYHLNERGAPVSDWVVRIDEQKQMDPSTLLKFTHQYKSIYAVPAGRWDQTAFDLNLSHDGENRWNLKLNTLDDRVSAYQKYAFQIDQASGKEYANYYFNYDFAKSDPKWLRESQRLFYRSPLFSDRVLFSALLNYYHSALTEGDGGEERFEPQVDLSGSEKDYSWRYTQNWFLDLRQDRLPGIPRFEFLEKRPEIEIYPRTLELGFFNLRSTFGYGNYREVKKVPELSQNRDYSTGRCRATLDAAKTLPLAFGTVMLAGAGIDQFAYASGDQLYAYRENAGLQTNLSSFFRNEVNYRKGYTAGNTPFFFDKIGTSYHDLREKLTFFHLDKFNWTIEGGRNWQSRKWFDVMTNLSAAPNTKLKLNLTTGWDIENRIYKDLVAGLRLAPCSFLAADMSLTQDMNAGELRYGSVLYDIYFLEGAPNQLHLRFSQVFDPATKELKVRDIMITKDLHCWEMKYTYSDYRKEFSLVFSLKAFPEEPVGFSTGRGFYYEGFDRELGRLQQGEVRRY</sequence>
<dbReference type="Proteomes" id="UP000808761">
    <property type="component" value="Unassembled WGS sequence"/>
</dbReference>
<gene>
    <name evidence="1" type="ORF">HZB08_02705</name>
</gene>
<dbReference type="PANTHER" id="PTHR30189">
    <property type="entry name" value="LPS-ASSEMBLY PROTEIN"/>
    <property type="match status" value="1"/>
</dbReference>
<protein>
    <recommendedName>
        <fullName evidence="3">LPS-assembly protein LptD</fullName>
    </recommendedName>
</protein>
<name>A0A9D6UMY3_UNCSA</name>
<dbReference type="GO" id="GO:0009279">
    <property type="term" value="C:cell outer membrane"/>
    <property type="evidence" value="ECO:0007669"/>
    <property type="project" value="TreeGrafter"/>
</dbReference>
<evidence type="ECO:0000313" key="2">
    <source>
        <dbReference type="Proteomes" id="UP000808761"/>
    </source>
</evidence>
<proteinExistence type="predicted"/>
<organism evidence="1 2">
    <name type="scientific">Candidatus Saganbacteria bacterium</name>
    <dbReference type="NCBI Taxonomy" id="2575572"/>
    <lineage>
        <taxon>Bacteria</taxon>
        <taxon>Bacillati</taxon>
        <taxon>Saganbacteria</taxon>
    </lineage>
</organism>
<evidence type="ECO:0000313" key="1">
    <source>
        <dbReference type="EMBL" id="MBI5078913.1"/>
    </source>
</evidence>
<dbReference type="Gene3D" id="2.60.450.10">
    <property type="entry name" value="Lipopolysaccharide (LPS) transport protein A like domain"/>
    <property type="match status" value="1"/>
</dbReference>
<dbReference type="PANTHER" id="PTHR30189:SF1">
    <property type="entry name" value="LPS-ASSEMBLY PROTEIN LPTD"/>
    <property type="match status" value="1"/>
</dbReference>
<reference evidence="1" key="1">
    <citation type="submission" date="2020-07" db="EMBL/GenBank/DDBJ databases">
        <title>Huge and variable diversity of episymbiotic CPR bacteria and DPANN archaea in groundwater ecosystems.</title>
        <authorList>
            <person name="He C.Y."/>
            <person name="Keren R."/>
            <person name="Whittaker M."/>
            <person name="Farag I.F."/>
            <person name="Doudna J."/>
            <person name="Cate J.H.D."/>
            <person name="Banfield J.F."/>
        </authorList>
    </citation>
    <scope>NUCLEOTIDE SEQUENCE</scope>
    <source>
        <strain evidence="1">NC_groundwater_1860_Pr3_B-0.1um_51_7</strain>
    </source>
</reference>
<comment type="caution">
    <text evidence="1">The sequence shown here is derived from an EMBL/GenBank/DDBJ whole genome shotgun (WGS) entry which is preliminary data.</text>
</comment>
<dbReference type="AlphaFoldDB" id="A0A9D6UMY3"/>
<dbReference type="GO" id="GO:1990351">
    <property type="term" value="C:transporter complex"/>
    <property type="evidence" value="ECO:0007669"/>
    <property type="project" value="TreeGrafter"/>
</dbReference>
<evidence type="ECO:0008006" key="3">
    <source>
        <dbReference type="Google" id="ProtNLM"/>
    </source>
</evidence>